<dbReference type="InterPro" id="IPR011051">
    <property type="entry name" value="RmlC_Cupin_sf"/>
</dbReference>
<protein>
    <recommendedName>
        <fullName evidence="2">Cupin type-2 domain-containing protein</fullName>
    </recommendedName>
</protein>
<evidence type="ECO:0000256" key="1">
    <source>
        <dbReference type="ARBA" id="ARBA00022723"/>
    </source>
</evidence>
<dbReference type="InterPro" id="IPR013096">
    <property type="entry name" value="Cupin_2"/>
</dbReference>
<reference evidence="3" key="1">
    <citation type="journal article" date="2014" name="Front. Microbiol.">
        <title>High frequency of phylogenetically diverse reductive dehalogenase-homologous genes in deep subseafloor sedimentary metagenomes.</title>
        <authorList>
            <person name="Kawai M."/>
            <person name="Futagami T."/>
            <person name="Toyoda A."/>
            <person name="Takaki Y."/>
            <person name="Nishi S."/>
            <person name="Hori S."/>
            <person name="Arai W."/>
            <person name="Tsubouchi T."/>
            <person name="Morono Y."/>
            <person name="Uchiyama I."/>
            <person name="Ito T."/>
            <person name="Fujiyama A."/>
            <person name="Inagaki F."/>
            <person name="Takami H."/>
        </authorList>
    </citation>
    <scope>NUCLEOTIDE SEQUENCE</scope>
    <source>
        <strain evidence="3">Expedition CK06-06</strain>
    </source>
</reference>
<dbReference type="Pfam" id="PF07883">
    <property type="entry name" value="Cupin_2"/>
    <property type="match status" value="1"/>
</dbReference>
<dbReference type="GO" id="GO:0046872">
    <property type="term" value="F:metal ion binding"/>
    <property type="evidence" value="ECO:0007669"/>
    <property type="project" value="UniProtKB-KW"/>
</dbReference>
<dbReference type="PANTHER" id="PTHR35848">
    <property type="entry name" value="OXALATE-BINDING PROTEIN"/>
    <property type="match status" value="1"/>
</dbReference>
<keyword evidence="1" id="KW-0479">Metal-binding</keyword>
<accession>X1AEY3</accession>
<proteinExistence type="predicted"/>
<evidence type="ECO:0000259" key="2">
    <source>
        <dbReference type="Pfam" id="PF07883"/>
    </source>
</evidence>
<gene>
    <name evidence="3" type="ORF">S01H4_05014</name>
</gene>
<dbReference type="InterPro" id="IPR051610">
    <property type="entry name" value="GPI/OXD"/>
</dbReference>
<dbReference type="SUPFAM" id="SSF51182">
    <property type="entry name" value="RmlC-like cupins"/>
    <property type="match status" value="1"/>
</dbReference>
<dbReference type="PANTHER" id="PTHR35848:SF6">
    <property type="entry name" value="CUPIN TYPE-2 DOMAIN-CONTAINING PROTEIN"/>
    <property type="match status" value="1"/>
</dbReference>
<dbReference type="Gene3D" id="2.60.120.10">
    <property type="entry name" value="Jelly Rolls"/>
    <property type="match status" value="1"/>
</dbReference>
<organism evidence="3">
    <name type="scientific">marine sediment metagenome</name>
    <dbReference type="NCBI Taxonomy" id="412755"/>
    <lineage>
        <taxon>unclassified sequences</taxon>
        <taxon>metagenomes</taxon>
        <taxon>ecological metagenomes</taxon>
    </lineage>
</organism>
<feature type="domain" description="Cupin type-2" evidence="2">
    <location>
        <begin position="47"/>
        <end position="112"/>
    </location>
</feature>
<comment type="caution">
    <text evidence="3">The sequence shown here is derived from an EMBL/GenBank/DDBJ whole genome shotgun (WGS) entry which is preliminary data.</text>
</comment>
<dbReference type="InterPro" id="IPR014710">
    <property type="entry name" value="RmlC-like_jellyroll"/>
</dbReference>
<dbReference type="AlphaFoldDB" id="X1AEY3"/>
<dbReference type="EMBL" id="BART01001410">
    <property type="protein sequence ID" value="GAG68367.1"/>
    <property type="molecule type" value="Genomic_DNA"/>
</dbReference>
<evidence type="ECO:0000313" key="3">
    <source>
        <dbReference type="EMBL" id="GAG68367.1"/>
    </source>
</evidence>
<name>X1AEY3_9ZZZZ</name>
<sequence length="133" mass="15693">MYEKYVLKAWKEKGDIREEPYKRETKPLFTMEKFGIKEFMLNVTFIDPYSGTPYHKHVELAETIYVVSGRGEVVIGEEKYQLEPDIVFYVPKEVFHQITNKTAETLKIINVFAPAMYRDEHKKKTIIGVMPKK</sequence>